<dbReference type="AlphaFoldDB" id="A0A1M5DQP0"/>
<accession>A0A1M5DQP0</accession>
<proteinExistence type="predicted"/>
<name>A0A1M5DQP0_9HYPH</name>
<dbReference type="InterPro" id="IPR011008">
    <property type="entry name" value="Dimeric_a/b-barrel"/>
</dbReference>
<gene>
    <name evidence="2" type="ORF">SAMN02745157_2767</name>
</gene>
<dbReference type="RefSeq" id="WP_073053587.1">
    <property type="nucleotide sequence ID" value="NZ_FQUP01000002.1"/>
</dbReference>
<sequence>MIVRIAELEIEPVHLDRYRILLAEEIELSIAREAGVLALQAVSLKGEPAQIRILEVYADQQAYEDHLRSPHFLSYKAETAGMVRALHLVETDPIRLAVKGQLPDK</sequence>
<dbReference type="GO" id="GO:0004497">
    <property type="term" value="F:monooxygenase activity"/>
    <property type="evidence" value="ECO:0007669"/>
    <property type="project" value="UniProtKB-KW"/>
</dbReference>
<keyword evidence="2" id="KW-0503">Monooxygenase</keyword>
<dbReference type="Pfam" id="PF03992">
    <property type="entry name" value="ABM"/>
    <property type="match status" value="1"/>
</dbReference>
<dbReference type="Proteomes" id="UP000184485">
    <property type="component" value="Unassembled WGS sequence"/>
</dbReference>
<evidence type="ECO:0000259" key="1">
    <source>
        <dbReference type="PROSITE" id="PS51725"/>
    </source>
</evidence>
<keyword evidence="3" id="KW-1185">Reference proteome</keyword>
<protein>
    <submittedName>
        <fullName evidence="2">Quinol monooxygenase YgiN</fullName>
    </submittedName>
</protein>
<dbReference type="STRING" id="1122133.SAMN02745157_2767"/>
<organism evidence="2 3">
    <name type="scientific">Kaistia soli DSM 19436</name>
    <dbReference type="NCBI Taxonomy" id="1122133"/>
    <lineage>
        <taxon>Bacteria</taxon>
        <taxon>Pseudomonadati</taxon>
        <taxon>Pseudomonadota</taxon>
        <taxon>Alphaproteobacteria</taxon>
        <taxon>Hyphomicrobiales</taxon>
        <taxon>Kaistiaceae</taxon>
        <taxon>Kaistia</taxon>
    </lineage>
</organism>
<keyword evidence="2" id="KW-0560">Oxidoreductase</keyword>
<dbReference type="SUPFAM" id="SSF54909">
    <property type="entry name" value="Dimeric alpha+beta barrel"/>
    <property type="match status" value="1"/>
</dbReference>
<dbReference type="InterPro" id="IPR007138">
    <property type="entry name" value="ABM_dom"/>
</dbReference>
<dbReference type="EMBL" id="FQUP01000002">
    <property type="protein sequence ID" value="SHF69307.1"/>
    <property type="molecule type" value="Genomic_DNA"/>
</dbReference>
<dbReference type="Gene3D" id="3.30.70.100">
    <property type="match status" value="1"/>
</dbReference>
<evidence type="ECO:0000313" key="3">
    <source>
        <dbReference type="Proteomes" id="UP000184485"/>
    </source>
</evidence>
<dbReference type="PROSITE" id="PS51725">
    <property type="entry name" value="ABM"/>
    <property type="match status" value="1"/>
</dbReference>
<dbReference type="OrthoDB" id="9812754at2"/>
<reference evidence="2 3" key="1">
    <citation type="submission" date="2016-11" db="EMBL/GenBank/DDBJ databases">
        <authorList>
            <person name="Jaros S."/>
            <person name="Januszkiewicz K."/>
            <person name="Wedrychowicz H."/>
        </authorList>
    </citation>
    <scope>NUCLEOTIDE SEQUENCE [LARGE SCALE GENOMIC DNA]</scope>
    <source>
        <strain evidence="2 3">DSM 19436</strain>
    </source>
</reference>
<feature type="domain" description="ABM" evidence="1">
    <location>
        <begin position="2"/>
        <end position="98"/>
    </location>
</feature>
<evidence type="ECO:0000313" key="2">
    <source>
        <dbReference type="EMBL" id="SHF69307.1"/>
    </source>
</evidence>